<accession>A0A4R7RQC9</accession>
<dbReference type="Proteomes" id="UP000295662">
    <property type="component" value="Unassembled WGS sequence"/>
</dbReference>
<evidence type="ECO:0000313" key="2">
    <source>
        <dbReference type="Proteomes" id="UP000295662"/>
    </source>
</evidence>
<evidence type="ECO:0000313" key="1">
    <source>
        <dbReference type="EMBL" id="TDU67299.1"/>
    </source>
</evidence>
<dbReference type="EMBL" id="SOCA01000007">
    <property type="protein sequence ID" value="TDU67299.1"/>
    <property type="molecule type" value="Genomic_DNA"/>
</dbReference>
<name>A0A4R7RQC9_9BACT</name>
<keyword evidence="2" id="KW-1185">Reference proteome</keyword>
<proteinExistence type="predicted"/>
<organism evidence="1 2">
    <name type="scientific">Prosthecobacter fusiformis</name>
    <dbReference type="NCBI Taxonomy" id="48464"/>
    <lineage>
        <taxon>Bacteria</taxon>
        <taxon>Pseudomonadati</taxon>
        <taxon>Verrucomicrobiota</taxon>
        <taxon>Verrucomicrobiia</taxon>
        <taxon>Verrucomicrobiales</taxon>
        <taxon>Verrucomicrobiaceae</taxon>
        <taxon>Prosthecobacter</taxon>
    </lineage>
</organism>
<reference evidence="1 2" key="1">
    <citation type="submission" date="2019-03" db="EMBL/GenBank/DDBJ databases">
        <title>Genomic Encyclopedia of Archaeal and Bacterial Type Strains, Phase II (KMG-II): from individual species to whole genera.</title>
        <authorList>
            <person name="Goeker M."/>
        </authorList>
    </citation>
    <scope>NUCLEOTIDE SEQUENCE [LARGE SCALE GENOMIC DNA]</scope>
    <source>
        <strain evidence="1 2">ATCC 25309</strain>
    </source>
</reference>
<gene>
    <name evidence="1" type="ORF">EI77_03502</name>
</gene>
<sequence length="130" mass="14875">MSRKLFPNFLNQLCHSGDWPCESSVDALLKLKTQTPHRLMKNFALLIIAIVCYLAASRAEAGQCRPYTPPVKRVVCQPVYSHTKVIACRTECRWALDHCGRRYSYEVKVVTYADVYTDGTLRTYTQEVQA</sequence>
<comment type="caution">
    <text evidence="1">The sequence shown here is derived from an EMBL/GenBank/DDBJ whole genome shotgun (WGS) entry which is preliminary data.</text>
</comment>
<dbReference type="AlphaFoldDB" id="A0A4R7RQC9"/>
<protein>
    <submittedName>
        <fullName evidence="1">Uncharacterized protein</fullName>
    </submittedName>
</protein>